<dbReference type="SUPFAM" id="SSF54523">
    <property type="entry name" value="Pili subunits"/>
    <property type="match status" value="1"/>
</dbReference>
<evidence type="ECO:0000313" key="8">
    <source>
        <dbReference type="Proteomes" id="UP000235036"/>
    </source>
</evidence>
<organism evidence="7 8">
    <name type="scientific">Fischerella muscicola CCMEE 5323</name>
    <dbReference type="NCBI Taxonomy" id="2019572"/>
    <lineage>
        <taxon>Bacteria</taxon>
        <taxon>Bacillati</taxon>
        <taxon>Cyanobacteriota</taxon>
        <taxon>Cyanophyceae</taxon>
        <taxon>Nostocales</taxon>
        <taxon>Hapalosiphonaceae</taxon>
        <taxon>Fischerella</taxon>
    </lineage>
</organism>
<keyword evidence="4 6" id="KW-1133">Transmembrane helix</keyword>
<evidence type="ECO:0000256" key="4">
    <source>
        <dbReference type="ARBA" id="ARBA00022989"/>
    </source>
</evidence>
<evidence type="ECO:0000256" key="2">
    <source>
        <dbReference type="ARBA" id="ARBA00022481"/>
    </source>
</evidence>
<dbReference type="PRINTS" id="PR00813">
    <property type="entry name" value="BCTERIALGSPG"/>
</dbReference>
<feature type="transmembrane region" description="Helical" evidence="6">
    <location>
        <begin position="27"/>
        <end position="49"/>
    </location>
</feature>
<gene>
    <name evidence="7" type="ORF">CEN44_13735</name>
</gene>
<dbReference type="InterPro" id="IPR012902">
    <property type="entry name" value="N_methyl_site"/>
</dbReference>
<keyword evidence="8" id="KW-1185">Reference proteome</keyword>
<comment type="caution">
    <text evidence="7">The sequence shown here is derived from an EMBL/GenBank/DDBJ whole genome shotgun (WGS) entry which is preliminary data.</text>
</comment>
<comment type="subcellular location">
    <subcellularLocation>
        <location evidence="1">Membrane</location>
        <topology evidence="1">Single-pass membrane protein</topology>
    </subcellularLocation>
</comment>
<dbReference type="InterPro" id="IPR000983">
    <property type="entry name" value="Bac_GSPG_pilin"/>
</dbReference>
<dbReference type="EMBL" id="NRQW01000300">
    <property type="protein sequence ID" value="PLZ89139.1"/>
    <property type="molecule type" value="Genomic_DNA"/>
</dbReference>
<proteinExistence type="predicted"/>
<dbReference type="RefSeq" id="WP_102205290.1">
    <property type="nucleotide sequence ID" value="NZ_CAWNVR010000400.1"/>
</dbReference>
<dbReference type="GO" id="GO:0016020">
    <property type="term" value="C:membrane"/>
    <property type="evidence" value="ECO:0007669"/>
    <property type="project" value="UniProtKB-SubCell"/>
</dbReference>
<dbReference type="Pfam" id="PF16734">
    <property type="entry name" value="Pilin_GH"/>
    <property type="match status" value="1"/>
</dbReference>
<evidence type="ECO:0000256" key="6">
    <source>
        <dbReference type="SAM" id="Phobius"/>
    </source>
</evidence>
<keyword evidence="3 6" id="KW-0812">Transmembrane</keyword>
<dbReference type="InterPro" id="IPR045584">
    <property type="entry name" value="Pilin-like"/>
</dbReference>
<dbReference type="PANTHER" id="PTHR30093:SF44">
    <property type="entry name" value="TYPE II SECRETION SYSTEM CORE PROTEIN G"/>
    <property type="match status" value="1"/>
</dbReference>
<protein>
    <submittedName>
        <fullName evidence="7">General secretion pathway protein GspH</fullName>
    </submittedName>
</protein>
<evidence type="ECO:0000256" key="3">
    <source>
        <dbReference type="ARBA" id="ARBA00022692"/>
    </source>
</evidence>
<keyword evidence="2" id="KW-0488">Methylation</keyword>
<dbReference type="NCBIfam" id="TIGR02532">
    <property type="entry name" value="IV_pilin_GFxxxE"/>
    <property type="match status" value="1"/>
</dbReference>
<dbReference type="PROSITE" id="PS00409">
    <property type="entry name" value="PROKAR_NTER_METHYL"/>
    <property type="match status" value="1"/>
</dbReference>
<dbReference type="AlphaFoldDB" id="A0A2N6K2B0"/>
<name>A0A2N6K2B0_FISMU</name>
<sequence length="188" mass="20333">MLKPELQAKFLQHLNNRKKKNDEGFTLIELLVVVIIIGVLAAIALPSLLNQISKARQSEAKQNVGAVNRAQQAFYLENANKFTTSISELGIGIKTQTENYIYEASSNNVSEIVTNKARTKAAKLKSYAGVVYTSTQLVNNINEPITLVTLCEAVDAFTTADANGETVGEGTANGACPSINSKQMKTIQ</sequence>
<evidence type="ECO:0000256" key="5">
    <source>
        <dbReference type="ARBA" id="ARBA00023136"/>
    </source>
</evidence>
<dbReference type="InterPro" id="IPR031975">
    <property type="entry name" value="Pilin_GH"/>
</dbReference>
<reference evidence="7 8" key="1">
    <citation type="submission" date="2017-08" db="EMBL/GenBank/DDBJ databases">
        <title>Genomes of Fischerella (Mastigocladus) sp. strains.</title>
        <authorList>
            <person name="Miller S.R."/>
        </authorList>
    </citation>
    <scope>NUCLEOTIDE SEQUENCE [LARGE SCALE GENOMIC DNA]</scope>
    <source>
        <strain evidence="7 8">CCMEE 5323</strain>
    </source>
</reference>
<dbReference type="GO" id="GO:0015628">
    <property type="term" value="P:protein secretion by the type II secretion system"/>
    <property type="evidence" value="ECO:0007669"/>
    <property type="project" value="InterPro"/>
</dbReference>
<evidence type="ECO:0000256" key="1">
    <source>
        <dbReference type="ARBA" id="ARBA00004167"/>
    </source>
</evidence>
<dbReference type="PANTHER" id="PTHR30093">
    <property type="entry name" value="GENERAL SECRETION PATHWAY PROTEIN G"/>
    <property type="match status" value="1"/>
</dbReference>
<dbReference type="Gene3D" id="3.30.700.10">
    <property type="entry name" value="Glycoprotein, Type 4 Pilin"/>
    <property type="match status" value="1"/>
</dbReference>
<dbReference type="Proteomes" id="UP000235036">
    <property type="component" value="Unassembled WGS sequence"/>
</dbReference>
<accession>A0A2N6K2B0</accession>
<dbReference type="GO" id="GO:0015627">
    <property type="term" value="C:type II protein secretion system complex"/>
    <property type="evidence" value="ECO:0007669"/>
    <property type="project" value="InterPro"/>
</dbReference>
<dbReference type="Pfam" id="PF07963">
    <property type="entry name" value="N_methyl"/>
    <property type="match status" value="1"/>
</dbReference>
<keyword evidence="5 6" id="KW-0472">Membrane</keyword>
<evidence type="ECO:0000313" key="7">
    <source>
        <dbReference type="EMBL" id="PLZ89139.1"/>
    </source>
</evidence>